<dbReference type="AlphaFoldDB" id="A0AAD1X723"/>
<protein>
    <submittedName>
        <fullName evidence="1">Uncharacterized protein</fullName>
    </submittedName>
</protein>
<comment type="caution">
    <text evidence="1">The sequence shown here is derived from an EMBL/GenBank/DDBJ whole genome shotgun (WGS) entry which is preliminary data.</text>
</comment>
<accession>A0AAD1X723</accession>
<organism evidence="1 2">
    <name type="scientific">Euplotes crassus</name>
    <dbReference type="NCBI Taxonomy" id="5936"/>
    <lineage>
        <taxon>Eukaryota</taxon>
        <taxon>Sar</taxon>
        <taxon>Alveolata</taxon>
        <taxon>Ciliophora</taxon>
        <taxon>Intramacronucleata</taxon>
        <taxon>Spirotrichea</taxon>
        <taxon>Hypotrichia</taxon>
        <taxon>Euplotida</taxon>
        <taxon>Euplotidae</taxon>
        <taxon>Moneuplotes</taxon>
    </lineage>
</organism>
<proteinExistence type="predicted"/>
<name>A0AAD1X723_EUPCR</name>
<gene>
    <name evidence="1" type="ORF">ECRASSUSDP1_LOCUS1404</name>
</gene>
<evidence type="ECO:0000313" key="1">
    <source>
        <dbReference type="EMBL" id="CAI2360106.1"/>
    </source>
</evidence>
<dbReference type="Proteomes" id="UP001295684">
    <property type="component" value="Unassembled WGS sequence"/>
</dbReference>
<evidence type="ECO:0000313" key="2">
    <source>
        <dbReference type="Proteomes" id="UP001295684"/>
    </source>
</evidence>
<sequence>MRISKQVDETEPDLRAHQCPTQINFQFDSASTKMFDYMTSSKIQPKYIFNKRRVLSNSPVSSRKGQDKSSYSCCSKGKPPAFLENYMNHTNSVNYYQHKVKQLNKKQMAADLDFKQKLHSLIMIDSSRTSVKGSQDLLRVLSRDIRKGASTKLSISKLKKRQKQSLAENFRDQIIKNSIVSRLKKTEKSKKHQASNCLFLPSKSIIGVVGRKVKEPTKANPTSCMSSPKNRPQIQNKIVIPISMPALTPLATVSHNKSKTRKSKILKKYKKRARQNKSFERNILTGWDTYTDEFDDPLLTEENNF</sequence>
<dbReference type="EMBL" id="CAMPGE010001325">
    <property type="protein sequence ID" value="CAI2360106.1"/>
    <property type="molecule type" value="Genomic_DNA"/>
</dbReference>
<reference evidence="1" key="1">
    <citation type="submission" date="2023-07" db="EMBL/GenBank/DDBJ databases">
        <authorList>
            <consortium name="AG Swart"/>
            <person name="Singh M."/>
            <person name="Singh A."/>
            <person name="Seah K."/>
            <person name="Emmerich C."/>
        </authorList>
    </citation>
    <scope>NUCLEOTIDE SEQUENCE</scope>
    <source>
        <strain evidence="1">DP1</strain>
    </source>
</reference>
<keyword evidence="2" id="KW-1185">Reference proteome</keyword>